<evidence type="ECO:0000256" key="3">
    <source>
        <dbReference type="ARBA" id="ARBA00022448"/>
    </source>
</evidence>
<dbReference type="GO" id="GO:0006850">
    <property type="term" value="P:pyruvate import into mitochondria"/>
    <property type="evidence" value="ECO:0007669"/>
    <property type="project" value="InterPro"/>
</dbReference>
<organism evidence="10 11">
    <name type="scientific">Chloropicon primus</name>
    <dbReference type="NCBI Taxonomy" id="1764295"/>
    <lineage>
        <taxon>Eukaryota</taxon>
        <taxon>Viridiplantae</taxon>
        <taxon>Chlorophyta</taxon>
        <taxon>Chloropicophyceae</taxon>
        <taxon>Chloropicales</taxon>
        <taxon>Chloropicaceae</taxon>
        <taxon>Chloropicon</taxon>
    </lineage>
</organism>
<dbReference type="AlphaFoldDB" id="A0A5B8MDW2"/>
<comment type="function">
    <text evidence="9">Mediates the uptake of pyruvate into mitochondria.</text>
</comment>
<keyword evidence="11" id="KW-1185">Reference proteome</keyword>
<evidence type="ECO:0000256" key="4">
    <source>
        <dbReference type="ARBA" id="ARBA00022692"/>
    </source>
</evidence>
<gene>
    <name evidence="10" type="ORF">A3770_01p08720</name>
</gene>
<dbReference type="Proteomes" id="UP000316726">
    <property type="component" value="Chromosome 1"/>
</dbReference>
<evidence type="ECO:0000256" key="8">
    <source>
        <dbReference type="ARBA" id="ARBA00023136"/>
    </source>
</evidence>
<evidence type="ECO:0000256" key="1">
    <source>
        <dbReference type="ARBA" id="ARBA00004448"/>
    </source>
</evidence>
<accession>A0A5B8MDW2</accession>
<keyword evidence="3 9" id="KW-0813">Transport</keyword>
<keyword evidence="8" id="KW-0472">Membrane</keyword>
<keyword evidence="6" id="KW-1133">Transmembrane helix</keyword>
<protein>
    <recommendedName>
        <fullName evidence="9">Mitochondrial pyruvate carrier</fullName>
    </recommendedName>
</protein>
<dbReference type="EMBL" id="CP031034">
    <property type="protein sequence ID" value="QDZ18354.1"/>
    <property type="molecule type" value="Genomic_DNA"/>
</dbReference>
<evidence type="ECO:0000256" key="9">
    <source>
        <dbReference type="RuleBase" id="RU363100"/>
    </source>
</evidence>
<dbReference type="GO" id="GO:0005743">
    <property type="term" value="C:mitochondrial inner membrane"/>
    <property type="evidence" value="ECO:0007669"/>
    <property type="project" value="UniProtKB-SubCell"/>
</dbReference>
<proteinExistence type="inferred from homology"/>
<evidence type="ECO:0000256" key="2">
    <source>
        <dbReference type="ARBA" id="ARBA00006416"/>
    </source>
</evidence>
<name>A0A5B8MDW2_9CHLO</name>
<evidence type="ECO:0000313" key="11">
    <source>
        <dbReference type="Proteomes" id="UP000316726"/>
    </source>
</evidence>
<dbReference type="STRING" id="1764295.A0A5B8MDW2"/>
<keyword evidence="10" id="KW-0670">Pyruvate</keyword>
<evidence type="ECO:0000256" key="7">
    <source>
        <dbReference type="ARBA" id="ARBA00023128"/>
    </source>
</evidence>
<comment type="subcellular location">
    <subcellularLocation>
        <location evidence="1 9">Mitochondrion inner membrane</location>
        <topology evidence="1 9">Multi-pass membrane protein</topology>
    </subcellularLocation>
</comment>
<evidence type="ECO:0000256" key="5">
    <source>
        <dbReference type="ARBA" id="ARBA00022792"/>
    </source>
</evidence>
<evidence type="ECO:0000313" key="10">
    <source>
        <dbReference type="EMBL" id="QDZ18354.1"/>
    </source>
</evidence>
<dbReference type="InterPro" id="IPR005336">
    <property type="entry name" value="MPC"/>
</dbReference>
<dbReference type="PANTHER" id="PTHR14154">
    <property type="entry name" value="UPF0041 BRAIN PROTEIN 44-RELATED"/>
    <property type="match status" value="1"/>
</dbReference>
<evidence type="ECO:0000256" key="6">
    <source>
        <dbReference type="ARBA" id="ARBA00022989"/>
    </source>
</evidence>
<dbReference type="OrthoDB" id="1697690at2759"/>
<keyword evidence="7 9" id="KW-0496">Mitochondrion</keyword>
<keyword evidence="5 9" id="KW-0999">Mitochondrion inner membrane</keyword>
<reference evidence="10 11" key="1">
    <citation type="submission" date="2018-07" db="EMBL/GenBank/DDBJ databases">
        <title>The complete nuclear genome of the prasinophyte Chloropicon primus (CCMP1205).</title>
        <authorList>
            <person name="Pombert J.-F."/>
            <person name="Otis C."/>
            <person name="Turmel M."/>
            <person name="Lemieux C."/>
        </authorList>
    </citation>
    <scope>NUCLEOTIDE SEQUENCE [LARGE SCALE GENOMIC DNA]</scope>
    <source>
        <strain evidence="10 11">CCMP1205</strain>
    </source>
</reference>
<sequence length="129" mass="14419">MSGTRVVKAAAKAAEAAGAGSKFMRWVNSETGPKTTHFWGPVANWGFVIAGLNDTVTKDPSSISPKMTTMLCMYSALFMRFAWVIEPRNKILFACHLSNECVQLNQLRRWGTWAYLEDQEGKQEQSQKA</sequence>
<dbReference type="Pfam" id="PF03650">
    <property type="entry name" value="MPC"/>
    <property type="match status" value="1"/>
</dbReference>
<keyword evidence="4" id="KW-0812">Transmembrane</keyword>
<comment type="similarity">
    <text evidence="2 9">Belongs to the mitochondrial pyruvate carrier (MPC) (TC 2.A.105) family.</text>
</comment>